<evidence type="ECO:0000259" key="1">
    <source>
        <dbReference type="Pfam" id="PF01425"/>
    </source>
</evidence>
<dbReference type="OrthoDB" id="112488at2"/>
<dbReference type="RefSeq" id="WP_124151090.1">
    <property type="nucleotide sequence ID" value="NZ_RQIS01000007.1"/>
</dbReference>
<dbReference type="InterPro" id="IPR036928">
    <property type="entry name" value="AS_sf"/>
</dbReference>
<dbReference type="PANTHER" id="PTHR11895:SF176">
    <property type="entry name" value="AMIDASE AMID-RELATED"/>
    <property type="match status" value="1"/>
</dbReference>
<dbReference type="EMBL" id="RQIS01000007">
    <property type="protein sequence ID" value="RQH06412.1"/>
    <property type="molecule type" value="Genomic_DNA"/>
</dbReference>
<feature type="domain" description="Amidase" evidence="1">
    <location>
        <begin position="29"/>
        <end position="447"/>
    </location>
</feature>
<dbReference type="PROSITE" id="PS00571">
    <property type="entry name" value="AMIDASES"/>
    <property type="match status" value="1"/>
</dbReference>
<reference evidence="2 3" key="1">
    <citation type="submission" date="2018-11" db="EMBL/GenBank/DDBJ databases">
        <title>Paraburkholderia sp. DHOA04, isolated from soil.</title>
        <authorList>
            <person name="Gao Z.-H."/>
            <person name="Qiu L.-H."/>
            <person name="Fu J.-C."/>
        </authorList>
    </citation>
    <scope>NUCLEOTIDE SEQUENCE [LARGE SCALE GENOMIC DNA]</scope>
    <source>
        <strain evidence="2 3">DHOA04</strain>
    </source>
</reference>
<evidence type="ECO:0000313" key="3">
    <source>
        <dbReference type="Proteomes" id="UP000272778"/>
    </source>
</evidence>
<dbReference type="InterPro" id="IPR023631">
    <property type="entry name" value="Amidase_dom"/>
</dbReference>
<evidence type="ECO:0000313" key="2">
    <source>
        <dbReference type="EMBL" id="RQH06412.1"/>
    </source>
</evidence>
<dbReference type="Pfam" id="PF01425">
    <property type="entry name" value="Amidase"/>
    <property type="match status" value="1"/>
</dbReference>
<dbReference type="GO" id="GO:0003824">
    <property type="term" value="F:catalytic activity"/>
    <property type="evidence" value="ECO:0007669"/>
    <property type="project" value="InterPro"/>
</dbReference>
<name>A0A3N6NBV2_9BURK</name>
<dbReference type="AlphaFoldDB" id="A0A3N6NBV2"/>
<dbReference type="Gene3D" id="3.90.1300.10">
    <property type="entry name" value="Amidase signature (AS) domain"/>
    <property type="match status" value="1"/>
</dbReference>
<accession>A0A3N6NBV2</accession>
<proteinExistence type="predicted"/>
<dbReference type="Proteomes" id="UP000272778">
    <property type="component" value="Unassembled WGS sequence"/>
</dbReference>
<sequence length="468" mass="50094">MSSIPGELHNLEIYDLSLLIRNGEVSPIEVTKAQLARIEALDTDLKSYARVTPEVAMQQAQQASKELQAGSVRSPLHGIPLAVKDLFDTQGVVSAGGMPIHAQRVPAENATVVQRLQDAGSVMLGKLQMTEGAFAIHHPTIPDPVNPWGGAHWCGASSSGCGVATAARLCYGTIGSDTGGSVRFPSAANNLTGLKTTYGTISRHGAMELAASLDHVGPMARSARDVLLLLAVIGGHDTQRLLATIDEQRFADFLKGFKGLRIGMDESWISDGVDPVIQRAIQQVKVILAEAGGTIKSIKVPDTRKTSSNWELHCGVQTAVAHEATYPAKAGEYGPALARLIDQGRELKAVDYERIIRDARQFTREMDAVFADVDIVLAPVQPYAAPTYEQLAGLASDPEANRRLIQFTSPFNASGHPALSVPIGFTEPGLPIGGQLIGRKYQDDLLCMVGMVLQSHSDWHRQVPPGLA</sequence>
<dbReference type="SUPFAM" id="SSF75304">
    <property type="entry name" value="Amidase signature (AS) enzymes"/>
    <property type="match status" value="1"/>
</dbReference>
<gene>
    <name evidence="2" type="ORF">D1Y85_11020</name>
</gene>
<protein>
    <submittedName>
        <fullName evidence="2">Amidase</fullName>
    </submittedName>
</protein>
<keyword evidence="3" id="KW-1185">Reference proteome</keyword>
<dbReference type="InterPro" id="IPR020556">
    <property type="entry name" value="Amidase_CS"/>
</dbReference>
<organism evidence="2 3">
    <name type="scientific">Paraburkholderia dinghuensis</name>
    <dbReference type="NCBI Taxonomy" id="2305225"/>
    <lineage>
        <taxon>Bacteria</taxon>
        <taxon>Pseudomonadati</taxon>
        <taxon>Pseudomonadota</taxon>
        <taxon>Betaproteobacteria</taxon>
        <taxon>Burkholderiales</taxon>
        <taxon>Burkholderiaceae</taxon>
        <taxon>Paraburkholderia</taxon>
    </lineage>
</organism>
<dbReference type="InterPro" id="IPR000120">
    <property type="entry name" value="Amidase"/>
</dbReference>
<dbReference type="PANTHER" id="PTHR11895">
    <property type="entry name" value="TRANSAMIDASE"/>
    <property type="match status" value="1"/>
</dbReference>
<comment type="caution">
    <text evidence="2">The sequence shown here is derived from an EMBL/GenBank/DDBJ whole genome shotgun (WGS) entry which is preliminary data.</text>
</comment>